<dbReference type="GO" id="GO:0005886">
    <property type="term" value="C:plasma membrane"/>
    <property type="evidence" value="ECO:0007669"/>
    <property type="project" value="UniProtKB-SubCell"/>
</dbReference>
<dbReference type="EMBL" id="QKTW01000002">
    <property type="protein sequence ID" value="PZF74937.1"/>
    <property type="molecule type" value="Genomic_DNA"/>
</dbReference>
<evidence type="ECO:0000313" key="2">
    <source>
        <dbReference type="EMBL" id="PZF74937.1"/>
    </source>
</evidence>
<comment type="caution">
    <text evidence="2">The sequence shown here is derived from an EMBL/GenBank/DDBJ whole genome shotgun (WGS) entry which is preliminary data.</text>
</comment>
<feature type="transmembrane region" description="Helical" evidence="1">
    <location>
        <begin position="175"/>
        <end position="198"/>
    </location>
</feature>
<dbReference type="GO" id="GO:0022857">
    <property type="term" value="F:transmembrane transporter activity"/>
    <property type="evidence" value="ECO:0007669"/>
    <property type="project" value="UniProtKB-UniRule"/>
</dbReference>
<dbReference type="HAMAP" id="MF_02088">
    <property type="entry name" value="Q_prec_transport"/>
    <property type="match status" value="1"/>
</dbReference>
<feature type="transmembrane region" description="Helical" evidence="1">
    <location>
        <begin position="143"/>
        <end position="163"/>
    </location>
</feature>
<sequence length="259" mass="28875">MIHKILADKPTKVFLLMACFFVANALIAECIGGKLFSLEAALGMVQHPFSLLGEDGLTYTLTAGVLLWPLEFIMTDVVNEYYGPKAVRRISYIAVGLISYAFIMFFLAIKVPAEKSFWIGSQANEGVPDMQAAFSSIFGQGMWIIFGSLIAFLVSQILDVWVFHRIKKITGEKKVWLRATGSTLVSQLIDSFVVLFIAFKLGRGWSYQRVLAVGLVNYSYKATMAIVLTPLIYLIEGAIERYLGEERVREMKAAAMTVE</sequence>
<reference evidence="2 3" key="1">
    <citation type="submission" date="2018-06" db="EMBL/GenBank/DDBJ databases">
        <title>Mucibacter soli gen. nov., sp. nov., a new member of the family Chitinophagaceae producing mucin.</title>
        <authorList>
            <person name="Kim M.-K."/>
            <person name="Park S."/>
            <person name="Kim T.-S."/>
            <person name="Joung Y."/>
            <person name="Han J.-H."/>
            <person name="Kim S.B."/>
        </authorList>
    </citation>
    <scope>NUCLEOTIDE SEQUENCE [LARGE SCALE GENOMIC DNA]</scope>
    <source>
        <strain evidence="2 3">R1-15</strain>
    </source>
</reference>
<feature type="transmembrane region" description="Helical" evidence="1">
    <location>
        <begin position="56"/>
        <end position="78"/>
    </location>
</feature>
<dbReference type="InterPro" id="IPR003744">
    <property type="entry name" value="YhhQ"/>
</dbReference>
<dbReference type="PANTHER" id="PTHR34300">
    <property type="entry name" value="QUEUOSINE PRECURSOR TRANSPORTER-RELATED"/>
    <property type="match status" value="1"/>
</dbReference>
<feature type="transmembrane region" description="Helical" evidence="1">
    <location>
        <begin position="90"/>
        <end position="109"/>
    </location>
</feature>
<dbReference type="RefSeq" id="WP_110997143.1">
    <property type="nucleotide sequence ID" value="NZ_QKTW01000002.1"/>
</dbReference>
<feature type="transmembrane region" description="Helical" evidence="1">
    <location>
        <begin position="12"/>
        <end position="36"/>
    </location>
</feature>
<keyword evidence="1" id="KW-0812">Transmembrane</keyword>
<dbReference type="PANTHER" id="PTHR34300:SF2">
    <property type="entry name" value="QUEUOSINE PRECURSOR TRANSPORTER-RELATED"/>
    <property type="match status" value="1"/>
</dbReference>
<dbReference type="Proteomes" id="UP000248745">
    <property type="component" value="Unassembled WGS sequence"/>
</dbReference>
<comment type="subcellular location">
    <subcellularLocation>
        <location evidence="1">Cell membrane</location>
        <topology evidence="1">Multi-pass membrane protein</topology>
    </subcellularLocation>
</comment>
<dbReference type="OrthoDB" id="9805479at2"/>
<accession>A0A2W2BGC0</accession>
<evidence type="ECO:0000313" key="3">
    <source>
        <dbReference type="Proteomes" id="UP000248745"/>
    </source>
</evidence>
<feature type="transmembrane region" description="Helical" evidence="1">
    <location>
        <begin position="218"/>
        <end position="239"/>
    </location>
</feature>
<keyword evidence="1" id="KW-0472">Membrane</keyword>
<proteinExistence type="inferred from homology"/>
<organism evidence="2 3">
    <name type="scientific">Taibaiella soli</name>
    <dbReference type="NCBI Taxonomy" id="1649169"/>
    <lineage>
        <taxon>Bacteria</taxon>
        <taxon>Pseudomonadati</taxon>
        <taxon>Bacteroidota</taxon>
        <taxon>Chitinophagia</taxon>
        <taxon>Chitinophagales</taxon>
        <taxon>Chitinophagaceae</taxon>
        <taxon>Taibaiella</taxon>
    </lineage>
</organism>
<evidence type="ECO:0000256" key="1">
    <source>
        <dbReference type="HAMAP-Rule" id="MF_02088"/>
    </source>
</evidence>
<dbReference type="Pfam" id="PF02592">
    <property type="entry name" value="Vut_1"/>
    <property type="match status" value="1"/>
</dbReference>
<name>A0A2W2BGC0_9BACT</name>
<protein>
    <recommendedName>
        <fullName evidence="1">Probable queuosine precursor transporter</fullName>
        <shortName evidence="1">Q precursor transporter</shortName>
    </recommendedName>
</protein>
<keyword evidence="3" id="KW-1185">Reference proteome</keyword>
<comment type="similarity">
    <text evidence="1">Belongs to the vitamin uptake transporter (VUT/ECF) (TC 2.A.88) family. Q precursor transporter subfamily.</text>
</comment>
<dbReference type="AlphaFoldDB" id="A0A2W2BGC0"/>
<dbReference type="NCBIfam" id="TIGR00697">
    <property type="entry name" value="queuosine precursor transporter"/>
    <property type="match status" value="1"/>
</dbReference>
<keyword evidence="1" id="KW-1003">Cell membrane</keyword>
<gene>
    <name evidence="2" type="ORF">DN068_01700</name>
</gene>
<keyword evidence="1" id="KW-0813">Transport</keyword>
<comment type="function">
    <text evidence="1">Involved in the import of queuosine (Q) precursors, required for Q precursor salvage.</text>
</comment>
<keyword evidence="1" id="KW-1133">Transmembrane helix</keyword>